<keyword evidence="1" id="KW-1277">Toxin-antitoxin system</keyword>
<protein>
    <submittedName>
        <fullName evidence="2">Type II toxin-antitoxin system RelE/ParE family toxin</fullName>
    </submittedName>
</protein>
<dbReference type="InterPro" id="IPR007712">
    <property type="entry name" value="RelE/ParE_toxin"/>
</dbReference>
<keyword evidence="3" id="KW-1185">Reference proteome</keyword>
<dbReference type="Proteomes" id="UP000263900">
    <property type="component" value="Chromosome"/>
</dbReference>
<dbReference type="EMBL" id="CP032157">
    <property type="protein sequence ID" value="AXY75327.1"/>
    <property type="molecule type" value="Genomic_DNA"/>
</dbReference>
<dbReference type="InterPro" id="IPR035093">
    <property type="entry name" value="RelE/ParE_toxin_dom_sf"/>
</dbReference>
<gene>
    <name evidence="2" type="ORF">D3H65_15640</name>
</gene>
<reference evidence="2 3" key="1">
    <citation type="submission" date="2018-09" db="EMBL/GenBank/DDBJ databases">
        <title>Genome sequencing of strain 6GH32-13.</title>
        <authorList>
            <person name="Weon H.-Y."/>
            <person name="Heo J."/>
            <person name="Kwon S.-W."/>
        </authorList>
    </citation>
    <scope>NUCLEOTIDE SEQUENCE [LARGE SCALE GENOMIC DNA]</scope>
    <source>
        <strain evidence="2 3">5GH32-13</strain>
    </source>
</reference>
<evidence type="ECO:0000256" key="1">
    <source>
        <dbReference type="ARBA" id="ARBA00022649"/>
    </source>
</evidence>
<dbReference type="Pfam" id="PF05016">
    <property type="entry name" value="ParE_toxin"/>
    <property type="match status" value="1"/>
</dbReference>
<proteinExistence type="predicted"/>
<dbReference type="KEGG" id="pseg:D3H65_15640"/>
<evidence type="ECO:0000313" key="3">
    <source>
        <dbReference type="Proteomes" id="UP000263900"/>
    </source>
</evidence>
<sequence length="100" mass="12172">MKYRNIYDPVALVEYKEAVEWYKDRSIVAAENLVKEVAEMIATICKDPFRFRNVYNVFRETALKRYPYTIVYFVDEKKKKVIITSVFHNKRDPDKKYRKH</sequence>
<dbReference type="RefSeq" id="WP_119051208.1">
    <property type="nucleotide sequence ID" value="NZ_CP032157.1"/>
</dbReference>
<dbReference type="OrthoDB" id="595476at2"/>
<accession>A0A3B7MNL3</accession>
<organism evidence="2 3">
    <name type="scientific">Paraflavitalea soli</name>
    <dbReference type="NCBI Taxonomy" id="2315862"/>
    <lineage>
        <taxon>Bacteria</taxon>
        <taxon>Pseudomonadati</taxon>
        <taxon>Bacteroidota</taxon>
        <taxon>Chitinophagia</taxon>
        <taxon>Chitinophagales</taxon>
        <taxon>Chitinophagaceae</taxon>
        <taxon>Paraflavitalea</taxon>
    </lineage>
</organism>
<dbReference type="AlphaFoldDB" id="A0A3B7MNL3"/>
<name>A0A3B7MNL3_9BACT</name>
<evidence type="ECO:0000313" key="2">
    <source>
        <dbReference type="EMBL" id="AXY75327.1"/>
    </source>
</evidence>
<dbReference type="Gene3D" id="3.30.2310.20">
    <property type="entry name" value="RelE-like"/>
    <property type="match status" value="1"/>
</dbReference>